<dbReference type="SUPFAM" id="SSF88946">
    <property type="entry name" value="Sigma2 domain of RNA polymerase sigma factors"/>
    <property type="match status" value="1"/>
</dbReference>
<evidence type="ECO:0000259" key="8">
    <source>
        <dbReference type="Pfam" id="PF04542"/>
    </source>
</evidence>
<name>A0ABY7VR92_9BACT</name>
<dbReference type="PANTHER" id="PTHR43133">
    <property type="entry name" value="RNA POLYMERASE ECF-TYPE SIGMA FACTO"/>
    <property type="match status" value="1"/>
</dbReference>
<keyword evidence="4" id="KW-0731">Sigma factor</keyword>
<dbReference type="EMBL" id="CP117811">
    <property type="protein sequence ID" value="WDE96542.1"/>
    <property type="molecule type" value="Genomic_DNA"/>
</dbReference>
<feature type="domain" description="RNA polymerase sigma-70 region 2" evidence="8">
    <location>
        <begin position="28"/>
        <end position="95"/>
    </location>
</feature>
<evidence type="ECO:0000256" key="4">
    <source>
        <dbReference type="ARBA" id="ARBA00023082"/>
    </source>
</evidence>
<dbReference type="InterPro" id="IPR039425">
    <property type="entry name" value="RNA_pol_sigma-70-like"/>
</dbReference>
<reference evidence="9 10" key="1">
    <citation type="submission" date="2023-02" db="EMBL/GenBank/DDBJ databases">
        <title>Genome sequence of Lentisphaera profundi SAORIC-696.</title>
        <authorList>
            <person name="Kim e."/>
            <person name="Cho J.-C."/>
            <person name="Choi A."/>
            <person name="Kang I."/>
        </authorList>
    </citation>
    <scope>NUCLEOTIDE SEQUENCE [LARGE SCALE GENOMIC DNA]</scope>
    <source>
        <strain evidence="9 10">SAORIC-696</strain>
    </source>
</reference>
<dbReference type="Pfam" id="PF04542">
    <property type="entry name" value="Sigma70_r2"/>
    <property type="match status" value="1"/>
</dbReference>
<dbReference type="Proteomes" id="UP001214250">
    <property type="component" value="Chromosome 1"/>
</dbReference>
<dbReference type="InterPro" id="IPR014284">
    <property type="entry name" value="RNA_pol_sigma-70_dom"/>
</dbReference>
<protein>
    <recommendedName>
        <fullName evidence="2">RNA polymerase sigma factor SigS</fullName>
    </recommendedName>
</protein>
<dbReference type="Gene3D" id="1.10.1740.10">
    <property type="match status" value="1"/>
</dbReference>
<dbReference type="NCBIfam" id="TIGR02937">
    <property type="entry name" value="sigma70-ECF"/>
    <property type="match status" value="1"/>
</dbReference>
<comment type="function">
    <text evidence="7">Sigma factors are initiation factors that promote the attachment of RNA polymerase to specific initiation sites and are then released. Sigma-S contributes to the protection against external stress, thus playing a role in cellular fitness and survival.</text>
</comment>
<gene>
    <name evidence="9" type="ORF">PQO03_00995</name>
</gene>
<proteinExistence type="inferred from homology"/>
<accession>A0ABY7VR92</accession>
<keyword evidence="3" id="KW-0805">Transcription regulation</keyword>
<evidence type="ECO:0000256" key="5">
    <source>
        <dbReference type="ARBA" id="ARBA00023125"/>
    </source>
</evidence>
<evidence type="ECO:0000256" key="7">
    <source>
        <dbReference type="ARBA" id="ARBA00024701"/>
    </source>
</evidence>
<comment type="similarity">
    <text evidence="1">Belongs to the sigma-70 factor family.</text>
</comment>
<keyword evidence="5" id="KW-0238">DNA-binding</keyword>
<dbReference type="InterPro" id="IPR013325">
    <property type="entry name" value="RNA_pol_sigma_r2"/>
</dbReference>
<dbReference type="InterPro" id="IPR016032">
    <property type="entry name" value="Sig_transdc_resp-reg_C-effctor"/>
</dbReference>
<evidence type="ECO:0000313" key="9">
    <source>
        <dbReference type="EMBL" id="WDE96542.1"/>
    </source>
</evidence>
<dbReference type="RefSeq" id="WP_274150607.1">
    <property type="nucleotide sequence ID" value="NZ_CP117811.1"/>
</dbReference>
<keyword evidence="10" id="KW-1185">Reference proteome</keyword>
<evidence type="ECO:0000256" key="2">
    <source>
        <dbReference type="ARBA" id="ARBA00021245"/>
    </source>
</evidence>
<keyword evidence="6" id="KW-0804">Transcription</keyword>
<dbReference type="InterPro" id="IPR007627">
    <property type="entry name" value="RNA_pol_sigma70_r2"/>
</dbReference>
<evidence type="ECO:0000313" key="10">
    <source>
        <dbReference type="Proteomes" id="UP001214250"/>
    </source>
</evidence>
<organism evidence="9 10">
    <name type="scientific">Lentisphaera profundi</name>
    <dbReference type="NCBI Taxonomy" id="1658616"/>
    <lineage>
        <taxon>Bacteria</taxon>
        <taxon>Pseudomonadati</taxon>
        <taxon>Lentisphaerota</taxon>
        <taxon>Lentisphaeria</taxon>
        <taxon>Lentisphaerales</taxon>
        <taxon>Lentisphaeraceae</taxon>
        <taxon>Lentisphaera</taxon>
    </lineage>
</organism>
<sequence>MSQNPTSQTLIMKLQLQGNDKAWERFSREYRPYIYTILKKYEISHEDREDILQEIQVRIWRALPNFIYKSERCRFRTWLSRVCRNTSLNFLDSKNQRNKKLHVEVEDFDRAETPETDLLEEEEWQYFIAKKAWENIQNLFSEKQGEVYLKVSQGKHQKEVAEEMGMEMNTAYVYAKKVKDIYIREIRRLNAELDG</sequence>
<evidence type="ECO:0000256" key="3">
    <source>
        <dbReference type="ARBA" id="ARBA00023015"/>
    </source>
</evidence>
<dbReference type="PANTHER" id="PTHR43133:SF8">
    <property type="entry name" value="RNA POLYMERASE SIGMA FACTOR HI_1459-RELATED"/>
    <property type="match status" value="1"/>
</dbReference>
<evidence type="ECO:0000256" key="1">
    <source>
        <dbReference type="ARBA" id="ARBA00007788"/>
    </source>
</evidence>
<evidence type="ECO:0000256" key="6">
    <source>
        <dbReference type="ARBA" id="ARBA00023163"/>
    </source>
</evidence>
<dbReference type="SUPFAM" id="SSF46894">
    <property type="entry name" value="C-terminal effector domain of the bipartite response regulators"/>
    <property type="match status" value="1"/>
</dbReference>